<evidence type="ECO:0000313" key="3">
    <source>
        <dbReference type="EMBL" id="KAF4700786.1"/>
    </source>
</evidence>
<dbReference type="Proteomes" id="UP000574390">
    <property type="component" value="Unassembled WGS sequence"/>
</dbReference>
<proteinExistence type="predicted"/>
<reference evidence="3 4" key="1">
    <citation type="submission" date="2020-04" db="EMBL/GenBank/DDBJ databases">
        <title>Perkinsus olseni comparative genomics.</title>
        <authorList>
            <person name="Bogema D.R."/>
        </authorList>
    </citation>
    <scope>NUCLEOTIDE SEQUENCE [LARGE SCALE GENOMIC DNA]</scope>
    <source>
        <strain evidence="3">ATCC PRA-205</strain>
    </source>
</reference>
<name>A0A7J6PYR4_PEROL</name>
<dbReference type="AlphaFoldDB" id="A0A7J6PYR4"/>
<dbReference type="EMBL" id="JABANM010033732">
    <property type="protein sequence ID" value="KAF4700786.1"/>
    <property type="molecule type" value="Genomic_DNA"/>
</dbReference>
<keyword evidence="1" id="KW-0175">Coiled coil</keyword>
<evidence type="ECO:0000256" key="1">
    <source>
        <dbReference type="SAM" id="Coils"/>
    </source>
</evidence>
<organism evidence="3 4">
    <name type="scientific">Perkinsus olseni</name>
    <name type="common">Perkinsus atlanticus</name>
    <dbReference type="NCBI Taxonomy" id="32597"/>
    <lineage>
        <taxon>Eukaryota</taxon>
        <taxon>Sar</taxon>
        <taxon>Alveolata</taxon>
        <taxon>Perkinsozoa</taxon>
        <taxon>Perkinsea</taxon>
        <taxon>Perkinsida</taxon>
        <taxon>Perkinsidae</taxon>
        <taxon>Perkinsus</taxon>
    </lineage>
</organism>
<accession>A0A7J6PYR4</accession>
<feature type="coiled-coil region" evidence="1">
    <location>
        <begin position="121"/>
        <end position="155"/>
    </location>
</feature>
<evidence type="ECO:0000313" key="4">
    <source>
        <dbReference type="Proteomes" id="UP000574390"/>
    </source>
</evidence>
<evidence type="ECO:0000256" key="2">
    <source>
        <dbReference type="SAM" id="MobiDB-lite"/>
    </source>
</evidence>
<gene>
    <name evidence="3" type="ORF">FOZ62_001945</name>
</gene>
<protein>
    <submittedName>
        <fullName evidence="3">Uncharacterized protein</fullName>
    </submittedName>
</protein>
<comment type="caution">
    <text evidence="3">The sequence shown here is derived from an EMBL/GenBank/DDBJ whole genome shotgun (WGS) entry which is preliminary data.</text>
</comment>
<feature type="region of interest" description="Disordered" evidence="2">
    <location>
        <begin position="1"/>
        <end position="28"/>
    </location>
</feature>
<sequence>MAELEAASASAVDEDYGSLAYTKPPEPEPARVMEMDEVKARRRAMKAREFRKYLVDVGLVEAIVKMFVGLLEADQLPHLDDSRPETHLTMGNKILTVSPSGLPRHCADFFGEYRDPAWDEVGALEAENVELRQSIEQLKGKIPELEESIVKARTNKAGRQWWAAVAGKAGNPTAESLNAKELIAALQPTGGVLDSIKKSGGLTQDDVLHFLHASGDDCLVRLTQSWADAISDEQPFSDQDSTESCVHPGLLYGRCHHMAGLPKKIDPARLNTFFARCSVVANLLQSRLAMPIMYPLNPQLGQLKDRNPIAVSRFSQEQVAQTLAHVAPAVVGLTHMARVLKAGHALEYYAKSGGRRRFRRRVRDLPKDKVKYRWHRLRIQHHKKFGIVSKTGLAHGWSRYGGGRPADAWLNTLYK</sequence>